<dbReference type="EMBL" id="JAUJEB010000010">
    <property type="protein sequence ID" value="MDN5216719.1"/>
    <property type="molecule type" value="Genomic_DNA"/>
</dbReference>
<accession>A0ABT8LFZ8</accession>
<dbReference type="RefSeq" id="WP_346762057.1">
    <property type="nucleotide sequence ID" value="NZ_JAUJEB010000010.1"/>
</dbReference>
<evidence type="ECO:0000313" key="4">
    <source>
        <dbReference type="Proteomes" id="UP001172083"/>
    </source>
</evidence>
<keyword evidence="4" id="KW-1185">Reference proteome</keyword>
<organism evidence="3 4">
    <name type="scientific">Agaribacillus aureus</name>
    <dbReference type="NCBI Taxonomy" id="3051825"/>
    <lineage>
        <taxon>Bacteria</taxon>
        <taxon>Pseudomonadati</taxon>
        <taxon>Bacteroidota</taxon>
        <taxon>Cytophagia</taxon>
        <taxon>Cytophagales</taxon>
        <taxon>Splendidivirgaceae</taxon>
        <taxon>Agaribacillus</taxon>
    </lineage>
</organism>
<dbReference type="InterPro" id="IPR039552">
    <property type="entry name" value="IS66_C"/>
</dbReference>
<reference evidence="3" key="1">
    <citation type="submission" date="2023-06" db="EMBL/GenBank/DDBJ databases">
        <title>Genomic of Agaribacillus aureum.</title>
        <authorList>
            <person name="Wang G."/>
        </authorList>
    </citation>
    <scope>NUCLEOTIDE SEQUENCE</scope>
    <source>
        <strain evidence="3">BMA12</strain>
    </source>
</reference>
<proteinExistence type="predicted"/>
<dbReference type="Proteomes" id="UP001172083">
    <property type="component" value="Unassembled WGS sequence"/>
</dbReference>
<feature type="domain" description="Transposase IS66 central" evidence="1">
    <location>
        <begin position="7"/>
        <end position="138"/>
    </location>
</feature>
<feature type="domain" description="Transposase IS66 C-terminal" evidence="2">
    <location>
        <begin position="145"/>
        <end position="181"/>
    </location>
</feature>
<name>A0ABT8LFZ8_9BACT</name>
<dbReference type="PANTHER" id="PTHR33678:SF1">
    <property type="entry name" value="BLL1576 PROTEIN"/>
    <property type="match status" value="1"/>
</dbReference>
<dbReference type="InterPro" id="IPR004291">
    <property type="entry name" value="Transposase_IS66_central"/>
</dbReference>
<dbReference type="PANTHER" id="PTHR33678">
    <property type="entry name" value="BLL1576 PROTEIN"/>
    <property type="match status" value="1"/>
</dbReference>
<comment type="caution">
    <text evidence="3">The sequence shown here is derived from an EMBL/GenBank/DDBJ whole genome shotgun (WGS) entry which is preliminary data.</text>
</comment>
<sequence>MTGAIFMAHARRYFEKAKENDPERANHFLTQVQSLYLLERQMKEKQLHWDRKATLRLKVAMPILQNLQQWLTVEQQNVLPKSAIGKAIAYSRGKWNRLIKYTQSGGLMIDNNLIENQIRPLALGRKNYLYAGSHQGARNSAIIYSLIGSCVRNNINPFQYLYAILTKLPDYHVNKISDLFPCNVSFEKPAHLV</sequence>
<dbReference type="InterPro" id="IPR052344">
    <property type="entry name" value="Transposase-related"/>
</dbReference>
<evidence type="ECO:0000313" key="3">
    <source>
        <dbReference type="EMBL" id="MDN5216719.1"/>
    </source>
</evidence>
<protein>
    <submittedName>
        <fullName evidence="3">Transposase</fullName>
    </submittedName>
</protein>
<evidence type="ECO:0000259" key="1">
    <source>
        <dbReference type="Pfam" id="PF03050"/>
    </source>
</evidence>
<evidence type="ECO:0000259" key="2">
    <source>
        <dbReference type="Pfam" id="PF13817"/>
    </source>
</evidence>
<dbReference type="Pfam" id="PF13817">
    <property type="entry name" value="DDE_Tnp_IS66_C"/>
    <property type="match status" value="1"/>
</dbReference>
<gene>
    <name evidence="3" type="ORF">QQ020_31910</name>
</gene>
<dbReference type="Pfam" id="PF03050">
    <property type="entry name" value="DDE_Tnp_IS66"/>
    <property type="match status" value="1"/>
</dbReference>